<dbReference type="CDD" id="cd00537">
    <property type="entry name" value="MTHFR"/>
    <property type="match status" value="1"/>
</dbReference>
<dbReference type="SUPFAM" id="SSF51730">
    <property type="entry name" value="FAD-linked oxidoreductase"/>
    <property type="match status" value="1"/>
</dbReference>
<dbReference type="Pfam" id="PF02219">
    <property type="entry name" value="MTHFR"/>
    <property type="match status" value="1"/>
</dbReference>
<dbReference type="UniPathway" id="UPA00193"/>
<evidence type="ECO:0000256" key="9">
    <source>
        <dbReference type="SAM" id="MobiDB-lite"/>
    </source>
</evidence>
<name>A0A6N8GKN7_9MICC</name>
<dbReference type="GO" id="GO:0005829">
    <property type="term" value="C:cytosol"/>
    <property type="evidence" value="ECO:0007669"/>
    <property type="project" value="TreeGrafter"/>
</dbReference>
<accession>A0A6N8GKN7</accession>
<evidence type="ECO:0000256" key="6">
    <source>
        <dbReference type="ARBA" id="ARBA00023002"/>
    </source>
</evidence>
<dbReference type="GO" id="GO:0035999">
    <property type="term" value="P:tetrahydrofolate interconversion"/>
    <property type="evidence" value="ECO:0007669"/>
    <property type="project" value="UniProtKB-UniPathway"/>
</dbReference>
<dbReference type="AlphaFoldDB" id="A0A6N8GKN7"/>
<gene>
    <name evidence="10" type="ORF">GMA12_09190</name>
</gene>
<dbReference type="InterPro" id="IPR003171">
    <property type="entry name" value="Mehydrof_redctse-like"/>
</dbReference>
<comment type="catalytic activity">
    <reaction evidence="7">
        <text>(6S)-5-methyl-5,6,7,8-tetrahydrofolate + NAD(+) = (6R)-5,10-methylene-5,6,7,8-tetrahydrofolate + NADH + H(+)</text>
        <dbReference type="Rhea" id="RHEA:19821"/>
        <dbReference type="ChEBI" id="CHEBI:15378"/>
        <dbReference type="ChEBI" id="CHEBI:15636"/>
        <dbReference type="ChEBI" id="CHEBI:18608"/>
        <dbReference type="ChEBI" id="CHEBI:57540"/>
        <dbReference type="ChEBI" id="CHEBI:57945"/>
        <dbReference type="EC" id="1.5.1.54"/>
    </reaction>
    <physiologicalReaction direction="right-to-left" evidence="7">
        <dbReference type="Rhea" id="RHEA:19823"/>
    </physiologicalReaction>
</comment>
<evidence type="ECO:0000313" key="10">
    <source>
        <dbReference type="EMBL" id="MUN63309.1"/>
    </source>
</evidence>
<dbReference type="GO" id="GO:0106312">
    <property type="term" value="F:methylenetetrahydrofolate reductase (NADH) activity"/>
    <property type="evidence" value="ECO:0007669"/>
    <property type="project" value="UniProtKB-EC"/>
</dbReference>
<dbReference type="Proteomes" id="UP000436989">
    <property type="component" value="Unassembled WGS sequence"/>
</dbReference>
<evidence type="ECO:0000256" key="2">
    <source>
        <dbReference type="ARBA" id="ARBA00004777"/>
    </source>
</evidence>
<dbReference type="GO" id="GO:0071949">
    <property type="term" value="F:FAD binding"/>
    <property type="evidence" value="ECO:0007669"/>
    <property type="project" value="TreeGrafter"/>
</dbReference>
<keyword evidence="11" id="KW-1185">Reference proteome</keyword>
<dbReference type="EMBL" id="WOGU01000006">
    <property type="protein sequence ID" value="MUN63309.1"/>
    <property type="molecule type" value="Genomic_DNA"/>
</dbReference>
<keyword evidence="4 8" id="KW-0285">Flavoprotein</keyword>
<dbReference type="InterPro" id="IPR029041">
    <property type="entry name" value="FAD-linked_oxidoreductase-like"/>
</dbReference>
<evidence type="ECO:0000256" key="3">
    <source>
        <dbReference type="ARBA" id="ARBA00006743"/>
    </source>
</evidence>
<keyword evidence="5 8" id="KW-0274">FAD</keyword>
<dbReference type="PANTHER" id="PTHR45754">
    <property type="entry name" value="METHYLENETETRAHYDROFOLATE REDUCTASE"/>
    <property type="match status" value="1"/>
</dbReference>
<organism evidence="10 11">
    <name type="scientific">Kocuria sediminis</name>
    <dbReference type="NCBI Taxonomy" id="1038857"/>
    <lineage>
        <taxon>Bacteria</taxon>
        <taxon>Bacillati</taxon>
        <taxon>Actinomycetota</taxon>
        <taxon>Actinomycetes</taxon>
        <taxon>Micrococcales</taxon>
        <taxon>Micrococcaceae</taxon>
        <taxon>Kocuria</taxon>
    </lineage>
</organism>
<comment type="caution">
    <text evidence="10">The sequence shown here is derived from an EMBL/GenBank/DDBJ whole genome shotgun (WGS) entry which is preliminary data.</text>
</comment>
<evidence type="ECO:0000256" key="5">
    <source>
        <dbReference type="ARBA" id="ARBA00022827"/>
    </source>
</evidence>
<sequence length="332" mass="35406">MELSQPPGSTPGRPAPSLGVTPGGSVRRPPDRTAPPPSLSYELYPPRCAASAETLLRTIEELEPTRPDHVAVTYSGDAPRRAGSLALLDHLLARTGLRPLAHLTCVGSTRAELEETVTSLLHRGVRGVLALRGDLEPDAEPGELAHAGDLVELVREVEQRHTASLAGGRLAVGVAAYPTRHPESPSFRHDIEVLLAKQRAGADFAITQVYFRPQRYERLVASARAAGVTIPIVPGIMPVTEPRRLATLCRLAGLRPHPGLAAALEEAAGPAERHRAGVAFATRLARAALDAGAPGLHLYTFNEHRAALDLLERVDLPRVPHQPAALPDLLPA</sequence>
<proteinExistence type="inferred from homology"/>
<protein>
    <recommendedName>
        <fullName evidence="8">Methylenetetrahydrofolate reductase</fullName>
    </recommendedName>
</protein>
<comment type="pathway">
    <text evidence="2 8">One-carbon metabolism; tetrahydrofolate interconversion.</text>
</comment>
<dbReference type="Gene3D" id="3.20.20.220">
    <property type="match status" value="1"/>
</dbReference>
<evidence type="ECO:0000256" key="8">
    <source>
        <dbReference type="RuleBase" id="RU003862"/>
    </source>
</evidence>
<feature type="region of interest" description="Disordered" evidence="9">
    <location>
        <begin position="1"/>
        <end position="44"/>
    </location>
</feature>
<evidence type="ECO:0000256" key="1">
    <source>
        <dbReference type="ARBA" id="ARBA00001974"/>
    </source>
</evidence>
<evidence type="ECO:0000313" key="11">
    <source>
        <dbReference type="Proteomes" id="UP000436989"/>
    </source>
</evidence>
<dbReference type="GO" id="GO:0009086">
    <property type="term" value="P:methionine biosynthetic process"/>
    <property type="evidence" value="ECO:0007669"/>
    <property type="project" value="TreeGrafter"/>
</dbReference>
<evidence type="ECO:0000256" key="7">
    <source>
        <dbReference type="ARBA" id="ARBA00048628"/>
    </source>
</evidence>
<comment type="similarity">
    <text evidence="3 8">Belongs to the methylenetetrahydrofolate reductase family.</text>
</comment>
<reference evidence="10 11" key="1">
    <citation type="submission" date="2019-12" db="EMBL/GenBank/DDBJ databases">
        <authorList>
            <person name="Shi Y."/>
        </authorList>
    </citation>
    <scope>NUCLEOTIDE SEQUENCE [LARGE SCALE GENOMIC DNA]</scope>
    <source>
        <strain evidence="10 11">JCM 17929</strain>
    </source>
</reference>
<dbReference type="PANTHER" id="PTHR45754:SF3">
    <property type="entry name" value="METHYLENETETRAHYDROFOLATE REDUCTASE (NADPH)"/>
    <property type="match status" value="1"/>
</dbReference>
<comment type="cofactor">
    <cofactor evidence="1 8">
        <name>FAD</name>
        <dbReference type="ChEBI" id="CHEBI:57692"/>
    </cofactor>
</comment>
<evidence type="ECO:0000256" key="4">
    <source>
        <dbReference type="ARBA" id="ARBA00022630"/>
    </source>
</evidence>
<keyword evidence="6 8" id="KW-0560">Oxidoreductase</keyword>